<accession>A0AAV1CHP3</accession>
<dbReference type="EMBL" id="OX459119">
    <property type="protein sequence ID" value="CAI9095174.1"/>
    <property type="molecule type" value="Genomic_DNA"/>
</dbReference>
<name>A0AAV1CHP3_OLDCO</name>
<gene>
    <name evidence="2" type="ORF">OLC1_LOCUS6199</name>
</gene>
<dbReference type="Proteomes" id="UP001161247">
    <property type="component" value="Chromosome 2"/>
</dbReference>
<evidence type="ECO:0000256" key="1">
    <source>
        <dbReference type="SAM" id="MobiDB-lite"/>
    </source>
</evidence>
<sequence>MGSLGSYCQMQRMRKRHSGGLVCWTALFVSAEMDAWIQRFNDEGFLGGDAVEYEGLPLICYNCGFLGHNIASCTTELRMQPPVVKTTTETDEQRAEPKDGIEGHQGGIINQSNGIEGDGHSNSIAKAARSWRLKVQRTCKEPDKCAEEAPMVPKQGKIEDISFSSSKQAEA</sequence>
<feature type="compositionally biased region" description="Polar residues" evidence="1">
    <location>
        <begin position="162"/>
        <end position="171"/>
    </location>
</feature>
<keyword evidence="3" id="KW-1185">Reference proteome</keyword>
<reference evidence="2" key="1">
    <citation type="submission" date="2023-03" db="EMBL/GenBank/DDBJ databases">
        <authorList>
            <person name="Julca I."/>
        </authorList>
    </citation>
    <scope>NUCLEOTIDE SEQUENCE</scope>
</reference>
<feature type="compositionally biased region" description="Basic and acidic residues" evidence="1">
    <location>
        <begin position="91"/>
        <end position="102"/>
    </location>
</feature>
<evidence type="ECO:0000313" key="2">
    <source>
        <dbReference type="EMBL" id="CAI9095174.1"/>
    </source>
</evidence>
<evidence type="ECO:0000313" key="3">
    <source>
        <dbReference type="Proteomes" id="UP001161247"/>
    </source>
</evidence>
<dbReference type="AlphaFoldDB" id="A0AAV1CHP3"/>
<organism evidence="2 3">
    <name type="scientific">Oldenlandia corymbosa var. corymbosa</name>
    <dbReference type="NCBI Taxonomy" id="529605"/>
    <lineage>
        <taxon>Eukaryota</taxon>
        <taxon>Viridiplantae</taxon>
        <taxon>Streptophyta</taxon>
        <taxon>Embryophyta</taxon>
        <taxon>Tracheophyta</taxon>
        <taxon>Spermatophyta</taxon>
        <taxon>Magnoliopsida</taxon>
        <taxon>eudicotyledons</taxon>
        <taxon>Gunneridae</taxon>
        <taxon>Pentapetalae</taxon>
        <taxon>asterids</taxon>
        <taxon>lamiids</taxon>
        <taxon>Gentianales</taxon>
        <taxon>Rubiaceae</taxon>
        <taxon>Rubioideae</taxon>
        <taxon>Spermacoceae</taxon>
        <taxon>Hedyotis-Oldenlandia complex</taxon>
        <taxon>Oldenlandia</taxon>
    </lineage>
</organism>
<feature type="region of interest" description="Disordered" evidence="1">
    <location>
        <begin position="142"/>
        <end position="171"/>
    </location>
</feature>
<proteinExistence type="predicted"/>
<feature type="region of interest" description="Disordered" evidence="1">
    <location>
        <begin position="86"/>
        <end position="121"/>
    </location>
</feature>
<protein>
    <submittedName>
        <fullName evidence="2">OLC1v1031055C1</fullName>
    </submittedName>
</protein>
<feature type="compositionally biased region" description="Polar residues" evidence="1">
    <location>
        <begin position="108"/>
        <end position="121"/>
    </location>
</feature>